<name>A0ABW5CWA1_9BACT</name>
<reference evidence="4" key="1">
    <citation type="journal article" date="2019" name="Int. J. Syst. Evol. Microbiol.">
        <title>The Global Catalogue of Microorganisms (GCM) 10K type strain sequencing project: providing services to taxonomists for standard genome sequencing and annotation.</title>
        <authorList>
            <consortium name="The Broad Institute Genomics Platform"/>
            <consortium name="The Broad Institute Genome Sequencing Center for Infectious Disease"/>
            <person name="Wu L."/>
            <person name="Ma J."/>
        </authorList>
    </citation>
    <scope>NUCLEOTIDE SEQUENCE [LARGE SCALE GENOMIC DNA]</scope>
    <source>
        <strain evidence="4">CGMCC 4.1782</strain>
    </source>
</reference>
<dbReference type="PANTHER" id="PTHR40940">
    <property type="entry name" value="PROTEIN BATD-RELATED"/>
    <property type="match status" value="1"/>
</dbReference>
<evidence type="ECO:0000313" key="4">
    <source>
        <dbReference type="Proteomes" id="UP001597374"/>
    </source>
</evidence>
<comment type="caution">
    <text evidence="3">The sequence shown here is derived from an EMBL/GenBank/DDBJ whole genome shotgun (WGS) entry which is preliminary data.</text>
</comment>
<dbReference type="Proteomes" id="UP001597374">
    <property type="component" value="Unassembled WGS sequence"/>
</dbReference>
<dbReference type="RefSeq" id="WP_250427784.1">
    <property type="nucleotide sequence ID" value="NZ_JALPRR010000001.1"/>
</dbReference>
<sequence>MRFSILLTILCVLLAVPAWAQRIAVELGKSPLPINQYYTVSIRLQDQPLQEYSPFPEIEGFKKSTKFSSTKTIITGGKTTTILTITQNYAALREGDFVLKPFSMKVNGQTVQSPGAPIKILPMAAVPPQGPAQPNVAPAEEAERATKEAQEFVDKADNAFLTLYTDKKEVYVGEGVNVTLYFYLANEDQRLLDFYDFVNQIEGILRQLKQPNVWEESFEFTEITPENVVIKDKPFLRFKLYEAVLYPLNAEPLRFPALSLKMIKYKVAQNPTLLTEDRQEGYKTFYAREQVVKVKELPPHPLRDMVPVGQYVLRENLSKKSVAVNNSFKYQFRLEGEGNLAAIMPPVPAAIPGLEFFPPDLRQDVTRQAGHVIGSKILTYAAMAREPGKYDLGDAFEFIYFNTATATYDTLRATLNVQVTGARDADAQILSRDLGPFYKIIENEDATLVSLYQVDEIKRYTNIILLVLLALSGFIFLKRKKL</sequence>
<dbReference type="EMBL" id="JBHUIM010000001">
    <property type="protein sequence ID" value="MFD2246109.1"/>
    <property type="molecule type" value="Genomic_DNA"/>
</dbReference>
<dbReference type="InterPro" id="IPR025738">
    <property type="entry name" value="BatD"/>
</dbReference>
<keyword evidence="1" id="KW-1133">Transmembrane helix</keyword>
<feature type="chain" id="PRO_5047266444" evidence="2">
    <location>
        <begin position="21"/>
        <end position="482"/>
    </location>
</feature>
<dbReference type="PANTHER" id="PTHR40940:SF2">
    <property type="entry name" value="BATD"/>
    <property type="match status" value="1"/>
</dbReference>
<evidence type="ECO:0000313" key="3">
    <source>
        <dbReference type="EMBL" id="MFD2246109.1"/>
    </source>
</evidence>
<keyword evidence="4" id="KW-1185">Reference proteome</keyword>
<organism evidence="3 4">
    <name type="scientific">Pontibacter ruber</name>
    <dbReference type="NCBI Taxonomy" id="1343895"/>
    <lineage>
        <taxon>Bacteria</taxon>
        <taxon>Pseudomonadati</taxon>
        <taxon>Bacteroidota</taxon>
        <taxon>Cytophagia</taxon>
        <taxon>Cytophagales</taxon>
        <taxon>Hymenobacteraceae</taxon>
        <taxon>Pontibacter</taxon>
    </lineage>
</organism>
<keyword evidence="1" id="KW-0812">Transmembrane</keyword>
<evidence type="ECO:0000256" key="1">
    <source>
        <dbReference type="SAM" id="Phobius"/>
    </source>
</evidence>
<feature type="transmembrane region" description="Helical" evidence="1">
    <location>
        <begin position="460"/>
        <end position="477"/>
    </location>
</feature>
<accession>A0ABW5CWA1</accession>
<dbReference type="Pfam" id="PF13584">
    <property type="entry name" value="BatD"/>
    <property type="match status" value="2"/>
</dbReference>
<keyword evidence="2" id="KW-0732">Signal</keyword>
<protein>
    <submittedName>
        <fullName evidence="3">BatD family protein</fullName>
    </submittedName>
</protein>
<feature type="signal peptide" evidence="2">
    <location>
        <begin position="1"/>
        <end position="20"/>
    </location>
</feature>
<keyword evidence="1" id="KW-0472">Membrane</keyword>
<gene>
    <name evidence="3" type="ORF">ACFSKP_07565</name>
</gene>
<evidence type="ECO:0000256" key="2">
    <source>
        <dbReference type="SAM" id="SignalP"/>
    </source>
</evidence>
<proteinExistence type="predicted"/>